<keyword evidence="4" id="KW-1185">Reference proteome</keyword>
<proteinExistence type="predicted"/>
<keyword evidence="1" id="KW-1133">Transmembrane helix</keyword>
<dbReference type="Proteomes" id="UP000233343">
    <property type="component" value="Unassembled WGS sequence"/>
</dbReference>
<dbReference type="PANTHER" id="PTHR14969">
    <property type="entry name" value="SPHINGOSINE-1-PHOSPHATE PHOSPHOHYDROLASE"/>
    <property type="match status" value="1"/>
</dbReference>
<feature type="transmembrane region" description="Helical" evidence="1">
    <location>
        <begin position="130"/>
        <end position="151"/>
    </location>
</feature>
<dbReference type="Pfam" id="PF01569">
    <property type="entry name" value="PAP2"/>
    <property type="match status" value="1"/>
</dbReference>
<evidence type="ECO:0000313" key="3">
    <source>
        <dbReference type="EMBL" id="PKG30273.1"/>
    </source>
</evidence>
<dbReference type="InterPro" id="IPR036938">
    <property type="entry name" value="PAP2/HPO_sf"/>
</dbReference>
<feature type="transmembrane region" description="Helical" evidence="1">
    <location>
        <begin position="88"/>
        <end position="110"/>
    </location>
</feature>
<evidence type="ECO:0000313" key="4">
    <source>
        <dbReference type="Proteomes" id="UP000233343"/>
    </source>
</evidence>
<dbReference type="Gene3D" id="1.20.144.10">
    <property type="entry name" value="Phosphatidic acid phosphatase type 2/haloperoxidase"/>
    <property type="match status" value="2"/>
</dbReference>
<organism evidence="3 4">
    <name type="scientific">Cytobacillus horneckiae</name>
    <dbReference type="NCBI Taxonomy" id="549687"/>
    <lineage>
        <taxon>Bacteria</taxon>
        <taxon>Bacillati</taxon>
        <taxon>Bacillota</taxon>
        <taxon>Bacilli</taxon>
        <taxon>Bacillales</taxon>
        <taxon>Bacillaceae</taxon>
        <taxon>Cytobacillus</taxon>
    </lineage>
</organism>
<dbReference type="EMBL" id="PISD01000008">
    <property type="protein sequence ID" value="PKG30273.1"/>
    <property type="molecule type" value="Genomic_DNA"/>
</dbReference>
<dbReference type="AlphaFoldDB" id="A0A2N0ZLB1"/>
<sequence>MKKPTAYFTTSFTILFLFTTLFFYILNDYTRNDLAWFDERLITAVQSYVSPSLTSIVNVITFFGSVKWFVLAAIFVCLLLIIAKKYSLAIFVALSSGLGGLINWLLKWLFKRERPDILPLIEETGFSFPSGHSMGSFIFYGALAFVLIHFVKNMLLRCIICLLLGLTILTIGVSRIYLGVHYPSDVLAGFLVGAIWLILNIMVYHYYEYKLKRREVS</sequence>
<feature type="transmembrane region" description="Helical" evidence="1">
    <location>
        <begin position="56"/>
        <end position="81"/>
    </location>
</feature>
<dbReference type="CDD" id="cd03392">
    <property type="entry name" value="PAP2_like_2"/>
    <property type="match status" value="1"/>
</dbReference>
<dbReference type="InterPro" id="IPR000326">
    <property type="entry name" value="PAP2/HPO"/>
</dbReference>
<evidence type="ECO:0000259" key="2">
    <source>
        <dbReference type="SMART" id="SM00014"/>
    </source>
</evidence>
<feature type="domain" description="Phosphatidic acid phosphatase type 2/haloperoxidase" evidence="2">
    <location>
        <begin position="84"/>
        <end position="201"/>
    </location>
</feature>
<feature type="transmembrane region" description="Helical" evidence="1">
    <location>
        <begin position="158"/>
        <end position="180"/>
    </location>
</feature>
<feature type="transmembrane region" description="Helical" evidence="1">
    <location>
        <begin position="7"/>
        <end position="26"/>
    </location>
</feature>
<feature type="transmembrane region" description="Helical" evidence="1">
    <location>
        <begin position="186"/>
        <end position="207"/>
    </location>
</feature>
<evidence type="ECO:0000256" key="1">
    <source>
        <dbReference type="SAM" id="Phobius"/>
    </source>
</evidence>
<keyword evidence="1" id="KW-0812">Transmembrane</keyword>
<keyword evidence="1" id="KW-0472">Membrane</keyword>
<dbReference type="SUPFAM" id="SSF48317">
    <property type="entry name" value="Acid phosphatase/Vanadium-dependent haloperoxidase"/>
    <property type="match status" value="1"/>
</dbReference>
<name>A0A2N0ZLB1_9BACI</name>
<dbReference type="PANTHER" id="PTHR14969:SF13">
    <property type="entry name" value="AT30094P"/>
    <property type="match status" value="1"/>
</dbReference>
<dbReference type="SMART" id="SM00014">
    <property type="entry name" value="acidPPc"/>
    <property type="match status" value="1"/>
</dbReference>
<comment type="caution">
    <text evidence="3">The sequence shown here is derived from an EMBL/GenBank/DDBJ whole genome shotgun (WGS) entry which is preliminary data.</text>
</comment>
<gene>
    <name evidence="3" type="ORF">CWS20_04595</name>
</gene>
<accession>A0A2N0ZLB1</accession>
<dbReference type="RefSeq" id="WP_066199688.1">
    <property type="nucleotide sequence ID" value="NZ_JARMMB010000019.1"/>
</dbReference>
<protein>
    <submittedName>
        <fullName evidence="3">Phosphatase PAP2 family protein</fullName>
    </submittedName>
</protein>
<reference evidence="3 4" key="1">
    <citation type="journal article" date="2010" name="Int. J. Syst. Evol. Microbiol.">
        <title>Bacillus horneckiae sp. nov., isolated from a spacecraft-assembly clean room.</title>
        <authorList>
            <person name="Vaishampayan P."/>
            <person name="Probst A."/>
            <person name="Krishnamurthi S."/>
            <person name="Ghosh S."/>
            <person name="Osman S."/>
            <person name="McDowall A."/>
            <person name="Ruckmani A."/>
            <person name="Mayilraj S."/>
            <person name="Venkateswaran K."/>
        </authorList>
    </citation>
    <scope>NUCLEOTIDE SEQUENCE [LARGE SCALE GENOMIC DNA]</scope>
    <source>
        <strain evidence="4">1PO1SC</strain>
    </source>
</reference>